<reference evidence="2 3" key="1">
    <citation type="journal article" date="2006" name="Syst. Appl. Microbiol.">
        <title>Anoxybacillus amylolyticus sp. nov., a thermophilic amylase producing bacterium isolated from Mount Rittmann (Antarctica).</title>
        <authorList>
            <person name="Poli A."/>
            <person name="Esposito E."/>
            <person name="Lama L."/>
            <person name="Orlando P."/>
            <person name="Nicolaus G."/>
            <person name="de Appolonia F."/>
            <person name="Gambacorta A."/>
            <person name="Nicolaus B."/>
        </authorList>
    </citation>
    <scope>NUCLEOTIDE SEQUENCE [LARGE SCALE GENOMIC DNA]</scope>
    <source>
        <strain evidence="2 3">DSM 15939</strain>
    </source>
</reference>
<feature type="transmembrane region" description="Helical" evidence="1">
    <location>
        <begin position="6"/>
        <end position="26"/>
    </location>
</feature>
<dbReference type="KEGG" id="aamy:GFC30_260"/>
<keyword evidence="1" id="KW-1133">Transmembrane helix</keyword>
<dbReference type="InterPro" id="IPR008407">
    <property type="entry name" value="Brnchd-chn_aa_trnsp_AzlD"/>
</dbReference>
<dbReference type="Proteomes" id="UP000076865">
    <property type="component" value="Chromosome"/>
</dbReference>
<sequence>MWNNWLLIIILAILTYISRIAGIEALIGRQVNSRVQMYLNYVPAGAISALVASQLFYIKNGKISLSFPVIVAGIIVAICMKIFKSFLLSVIIGVIAGSLTTHFIR</sequence>
<name>A0A160F125_9BACL</name>
<dbReference type="RefSeq" id="WP_066322412.1">
    <property type="nucleotide sequence ID" value="NZ_CP015438.1"/>
</dbReference>
<gene>
    <name evidence="2" type="ORF">GFC30_260</name>
</gene>
<keyword evidence="1" id="KW-0472">Membrane</keyword>
<organism evidence="2 3">
    <name type="scientific">Anoxybacteroides amylolyticum</name>
    <dbReference type="NCBI Taxonomy" id="294699"/>
    <lineage>
        <taxon>Bacteria</taxon>
        <taxon>Bacillati</taxon>
        <taxon>Bacillota</taxon>
        <taxon>Bacilli</taxon>
        <taxon>Bacillales</taxon>
        <taxon>Anoxybacillaceae</taxon>
        <taxon>Anoxybacteroides</taxon>
    </lineage>
</organism>
<feature type="transmembrane region" description="Helical" evidence="1">
    <location>
        <begin position="86"/>
        <end position="104"/>
    </location>
</feature>
<dbReference type="PATRIC" id="fig|294699.3.peg.241"/>
<evidence type="ECO:0000313" key="3">
    <source>
        <dbReference type="Proteomes" id="UP000076865"/>
    </source>
</evidence>
<proteinExistence type="predicted"/>
<keyword evidence="1" id="KW-0812">Transmembrane</keyword>
<evidence type="ECO:0000313" key="2">
    <source>
        <dbReference type="EMBL" id="ANB59796.1"/>
    </source>
</evidence>
<evidence type="ECO:0000256" key="1">
    <source>
        <dbReference type="SAM" id="Phobius"/>
    </source>
</evidence>
<keyword evidence="3" id="KW-1185">Reference proteome</keyword>
<feature type="transmembrane region" description="Helical" evidence="1">
    <location>
        <begin position="63"/>
        <end position="79"/>
    </location>
</feature>
<dbReference type="AlphaFoldDB" id="A0A160F125"/>
<accession>A0A160F125</accession>
<feature type="transmembrane region" description="Helical" evidence="1">
    <location>
        <begin position="38"/>
        <end position="57"/>
    </location>
</feature>
<dbReference type="OrthoDB" id="2989405at2"/>
<protein>
    <submittedName>
        <fullName evidence="2">Branched-chain amino acid transport family protein</fullName>
    </submittedName>
</protein>
<dbReference type="Pfam" id="PF05437">
    <property type="entry name" value="AzlD"/>
    <property type="match status" value="1"/>
</dbReference>
<dbReference type="EMBL" id="CP015438">
    <property type="protein sequence ID" value="ANB59796.1"/>
    <property type="molecule type" value="Genomic_DNA"/>
</dbReference>